<accession>A0A813ISM3</accession>
<evidence type="ECO:0000256" key="1">
    <source>
        <dbReference type="SAM" id="Phobius"/>
    </source>
</evidence>
<sequence>MPPVAKADTEVTKASWRSEWSMEWIAGAAALIFLAAFCLSGHILPRLYTSQCTAEDGMCTPGECACSSPLIKRGLVTQDAVPCSQCISAFCPAVTQSELTCSTGACECEDPSWPRTNIGTQASPCWQCVHPHVDVTLREGSSATATCLTRAKDNESRIVPADAWNSSDCIVFRYTGAVIAVKSQNESCLSWNEFGGYWKLEPCSSSSSGVGHKFKQHAIADEGAPKAAAQEMFCTGPRGEEFCLEPAEYMCTTDTTQCSTGNCRCEDPSHARQELQTLNGSSCSMCSPSLAACPLSPAACSVGPCQCSSPGLVKVRHPASAASEEPCFSCRPASSVSAKGEMASWGSWVSTAATFVLCVLIGVAVGCGLRRFW</sequence>
<keyword evidence="1" id="KW-0472">Membrane</keyword>
<dbReference type="EMBL" id="CAJNNW010013225">
    <property type="protein sequence ID" value="CAE8655175.1"/>
    <property type="molecule type" value="Genomic_DNA"/>
</dbReference>
<gene>
    <name evidence="2" type="ORF">PGLA2088_LOCUS11457</name>
</gene>
<protein>
    <submittedName>
        <fullName evidence="2">Uncharacterized protein</fullName>
    </submittedName>
</protein>
<proteinExistence type="predicted"/>
<feature type="non-terminal residue" evidence="2">
    <location>
        <position position="373"/>
    </location>
</feature>
<dbReference type="Proteomes" id="UP000626109">
    <property type="component" value="Unassembled WGS sequence"/>
</dbReference>
<name>A0A813ISM3_POLGL</name>
<feature type="transmembrane region" description="Helical" evidence="1">
    <location>
        <begin position="24"/>
        <end position="44"/>
    </location>
</feature>
<evidence type="ECO:0000313" key="3">
    <source>
        <dbReference type="Proteomes" id="UP000626109"/>
    </source>
</evidence>
<comment type="caution">
    <text evidence="2">The sequence shown here is derived from an EMBL/GenBank/DDBJ whole genome shotgun (WGS) entry which is preliminary data.</text>
</comment>
<reference evidence="2" key="1">
    <citation type="submission" date="2021-02" db="EMBL/GenBank/DDBJ databases">
        <authorList>
            <person name="Dougan E. K."/>
            <person name="Rhodes N."/>
            <person name="Thang M."/>
            <person name="Chan C."/>
        </authorList>
    </citation>
    <scope>NUCLEOTIDE SEQUENCE</scope>
</reference>
<keyword evidence="1" id="KW-0812">Transmembrane</keyword>
<feature type="transmembrane region" description="Helical" evidence="1">
    <location>
        <begin position="345"/>
        <end position="369"/>
    </location>
</feature>
<evidence type="ECO:0000313" key="2">
    <source>
        <dbReference type="EMBL" id="CAE8655175.1"/>
    </source>
</evidence>
<organism evidence="2 3">
    <name type="scientific">Polarella glacialis</name>
    <name type="common">Dinoflagellate</name>
    <dbReference type="NCBI Taxonomy" id="89957"/>
    <lineage>
        <taxon>Eukaryota</taxon>
        <taxon>Sar</taxon>
        <taxon>Alveolata</taxon>
        <taxon>Dinophyceae</taxon>
        <taxon>Suessiales</taxon>
        <taxon>Suessiaceae</taxon>
        <taxon>Polarella</taxon>
    </lineage>
</organism>
<keyword evidence="1" id="KW-1133">Transmembrane helix</keyword>
<dbReference type="AlphaFoldDB" id="A0A813ISM3"/>